<evidence type="ECO:0000313" key="3">
    <source>
        <dbReference type="EMBL" id="AKQ06003.1"/>
    </source>
</evidence>
<feature type="region of interest" description="Disordered" evidence="1">
    <location>
        <begin position="1"/>
        <end position="28"/>
    </location>
</feature>
<keyword evidence="2" id="KW-1133">Transmembrane helix</keyword>
<evidence type="ECO:0008006" key="4">
    <source>
        <dbReference type="Google" id="ProtNLM"/>
    </source>
</evidence>
<evidence type="ECO:0000256" key="2">
    <source>
        <dbReference type="SAM" id="Phobius"/>
    </source>
</evidence>
<sequence length="129" mass="13465">MFMSTDEEVPWSNNENEVPWANPTKNSSSSVQVSGNSVMGQYTETNAVLAMVLAALSYFLCGICSAIPAVIIANGALQITSNQPGHPDHGLARAAQIMGWIAIALFALGILIWLFFAVLIGGGALLAGG</sequence>
<reference evidence="3" key="2">
    <citation type="journal article" date="2015" name="ISME J.">
        <title>A new class of marine Euryarchaeota group II from the Mediterranean deep chlorophyll maximum.</title>
        <authorList>
            <person name="Martin-Cuadrado A.B."/>
            <person name="Garcia-Heredia I."/>
            <person name="Molto A.G."/>
            <person name="Lopez-Ubeda R."/>
            <person name="Kimes N."/>
            <person name="Lopez-Garcia P."/>
            <person name="Moreira D."/>
            <person name="Rodriguez-Valera F."/>
        </authorList>
    </citation>
    <scope>NUCLEOTIDE SEQUENCE</scope>
</reference>
<keyword evidence="2" id="KW-0812">Transmembrane</keyword>
<evidence type="ECO:0000256" key="1">
    <source>
        <dbReference type="SAM" id="MobiDB-lite"/>
    </source>
</evidence>
<name>A0A0R7K3Y5_9ARCH</name>
<protein>
    <recommendedName>
        <fullName evidence="4">DUF4190 domain-containing protein</fullName>
    </recommendedName>
</protein>
<keyword evidence="2" id="KW-0472">Membrane</keyword>
<dbReference type="AlphaFoldDB" id="A0A0R7K3Y5"/>
<feature type="transmembrane region" description="Helical" evidence="2">
    <location>
        <begin position="47"/>
        <end position="77"/>
    </location>
</feature>
<organism evidence="3">
    <name type="scientific">uncultured Poseidoniia archaeon</name>
    <dbReference type="NCBI Taxonomy" id="1697135"/>
    <lineage>
        <taxon>Archaea</taxon>
        <taxon>Methanobacteriati</taxon>
        <taxon>Thermoplasmatota</taxon>
        <taxon>Candidatus Poseidoniia</taxon>
        <taxon>environmental samples</taxon>
    </lineage>
</organism>
<proteinExistence type="predicted"/>
<dbReference type="EMBL" id="KP211915">
    <property type="protein sequence ID" value="AKQ06003.1"/>
    <property type="molecule type" value="Genomic_DNA"/>
</dbReference>
<reference evidence="3" key="1">
    <citation type="submission" date="2014-11" db="EMBL/GenBank/DDBJ databases">
        <authorList>
            <person name="Tripathy S."/>
        </authorList>
    </citation>
    <scope>NUCLEOTIDE SEQUENCE</scope>
</reference>
<feature type="transmembrane region" description="Helical" evidence="2">
    <location>
        <begin position="97"/>
        <end position="127"/>
    </location>
</feature>
<accession>A0A0R7K3Y5</accession>